<dbReference type="Pfam" id="PF01547">
    <property type="entry name" value="SBP_bac_1"/>
    <property type="match status" value="1"/>
</dbReference>
<dbReference type="SUPFAM" id="SSF53850">
    <property type="entry name" value="Periplasmic binding protein-like II"/>
    <property type="match status" value="1"/>
</dbReference>
<protein>
    <submittedName>
        <fullName evidence="5">Sugar ABC transporter substrate-binding protein</fullName>
    </submittedName>
</protein>
<dbReference type="EMBL" id="MKIM01000020">
    <property type="protein sequence ID" value="OLP46616.1"/>
    <property type="molecule type" value="Genomic_DNA"/>
</dbReference>
<organism evidence="5 6">
    <name type="scientific">Rhizobium oryziradicis</name>
    <dbReference type="NCBI Taxonomy" id="1867956"/>
    <lineage>
        <taxon>Bacteria</taxon>
        <taxon>Pseudomonadati</taxon>
        <taxon>Pseudomonadota</taxon>
        <taxon>Alphaproteobacteria</taxon>
        <taxon>Hyphomicrobiales</taxon>
        <taxon>Rhizobiaceae</taxon>
        <taxon>Rhizobium/Agrobacterium group</taxon>
        <taxon>Rhizobium</taxon>
    </lineage>
</organism>
<feature type="signal peptide" evidence="4">
    <location>
        <begin position="1"/>
        <end position="23"/>
    </location>
</feature>
<dbReference type="AlphaFoldDB" id="A0A1Q8ZX37"/>
<reference evidence="5 6" key="1">
    <citation type="submission" date="2016-09" db="EMBL/GenBank/DDBJ databases">
        <title>Rhizobium oryziradicis sp. nov., isolated from the root of rice.</title>
        <authorList>
            <person name="Zhao J."/>
            <person name="Zhang X."/>
        </authorList>
    </citation>
    <scope>NUCLEOTIDE SEQUENCE [LARGE SCALE GENOMIC DNA]</scope>
    <source>
        <strain evidence="5 6">N19</strain>
    </source>
</reference>
<proteinExistence type="inferred from homology"/>
<dbReference type="PANTHER" id="PTHR43649">
    <property type="entry name" value="ARABINOSE-BINDING PROTEIN-RELATED"/>
    <property type="match status" value="1"/>
</dbReference>
<name>A0A1Q8ZX37_9HYPH</name>
<dbReference type="InterPro" id="IPR006059">
    <property type="entry name" value="SBP"/>
</dbReference>
<dbReference type="Gene3D" id="3.40.190.10">
    <property type="entry name" value="Periplasmic binding protein-like II"/>
    <property type="match status" value="2"/>
</dbReference>
<comment type="caution">
    <text evidence="5">The sequence shown here is derived from an EMBL/GenBank/DDBJ whole genome shotgun (WGS) entry which is preliminary data.</text>
</comment>
<sequence>MRKITAAFLGLAMAATSLGAAHAATLRMSWWGSDDRHKATQEALKVCGAKFGHTINPEFTGWTGHQEKITTQIAGGTEADIMQINWPWLPIFSKNGDGFADLNQFKDIIDLSQWSAADLEGGTVKGKLNGIPVSTTGRVFFFNKTTFEKAGLKVPTTWDELLADTPIIKEKVGADAYPFEGAALDARMQLTLRVTQKTGKSFIDPDTNKVAWTAAELAEGLKFYKTMVDKGTIMSWKQVAGTGNILLHENPNWADGKIAGTYQWDSVYSKIATPLQKGQELVPVPLLTVADAKTQGVYRKPSMLFAISKHSKEPKAAAQIINCLLNDPEAVTILGASRGIPSSKAALAVLEKEGKIKPEQILAHKLVMDATGPKISPLYEHPRVTEAFDSVFEAYAYGNISADDAAQEIIDSVDDALSGL</sequence>
<accession>A0A1Q8ZX37</accession>
<keyword evidence="3" id="KW-0574">Periplasm</keyword>
<evidence type="ECO:0000256" key="2">
    <source>
        <dbReference type="ARBA" id="ARBA00008520"/>
    </source>
</evidence>
<evidence type="ECO:0000256" key="4">
    <source>
        <dbReference type="SAM" id="SignalP"/>
    </source>
</evidence>
<evidence type="ECO:0000256" key="1">
    <source>
        <dbReference type="ARBA" id="ARBA00004418"/>
    </source>
</evidence>
<keyword evidence="6" id="KW-1185">Reference proteome</keyword>
<dbReference type="OrthoDB" id="7317090at2"/>
<dbReference type="RefSeq" id="WP_075637894.1">
    <property type="nucleotide sequence ID" value="NZ_MKIM01000020.1"/>
</dbReference>
<dbReference type="STRING" id="1867956.BJF95_16685"/>
<dbReference type="Proteomes" id="UP000186894">
    <property type="component" value="Unassembled WGS sequence"/>
</dbReference>
<evidence type="ECO:0000313" key="6">
    <source>
        <dbReference type="Proteomes" id="UP000186894"/>
    </source>
</evidence>
<comment type="similarity">
    <text evidence="2">Belongs to the bacterial solute-binding protein 1 family.</text>
</comment>
<evidence type="ECO:0000256" key="3">
    <source>
        <dbReference type="ARBA" id="ARBA00022764"/>
    </source>
</evidence>
<dbReference type="InterPro" id="IPR050490">
    <property type="entry name" value="Bact_solute-bd_prot1"/>
</dbReference>
<dbReference type="PANTHER" id="PTHR43649:SF11">
    <property type="entry name" value="ABC TRANSPORTER SUBSTRATE-BINDING PROTEIN YESO-RELATED"/>
    <property type="match status" value="1"/>
</dbReference>
<feature type="chain" id="PRO_5012344602" evidence="4">
    <location>
        <begin position="24"/>
        <end position="420"/>
    </location>
</feature>
<gene>
    <name evidence="5" type="ORF">BJF95_16685</name>
</gene>
<dbReference type="GO" id="GO:0042597">
    <property type="term" value="C:periplasmic space"/>
    <property type="evidence" value="ECO:0007669"/>
    <property type="project" value="UniProtKB-SubCell"/>
</dbReference>
<keyword evidence="4" id="KW-0732">Signal</keyword>
<comment type="subcellular location">
    <subcellularLocation>
        <location evidence="1">Periplasm</location>
    </subcellularLocation>
</comment>
<evidence type="ECO:0000313" key="5">
    <source>
        <dbReference type="EMBL" id="OLP46616.1"/>
    </source>
</evidence>